<organism evidence="1 2">
    <name type="scientific">Methylobacterium aquaticum</name>
    <dbReference type="NCBI Taxonomy" id="270351"/>
    <lineage>
        <taxon>Bacteria</taxon>
        <taxon>Pseudomonadati</taxon>
        <taxon>Pseudomonadota</taxon>
        <taxon>Alphaproteobacteria</taxon>
        <taxon>Hyphomicrobiales</taxon>
        <taxon>Methylobacteriaceae</taxon>
        <taxon>Methylobacterium</taxon>
    </lineage>
</organism>
<geneLocation type="plasmid" evidence="2">
    <name>pMaq22A_2p DNA</name>
</geneLocation>
<reference evidence="1 2" key="1">
    <citation type="journal article" date="2015" name="Genome Announc.">
        <title>Complete Genome Sequence of Methylobacterium aquaticum Strain 22A, Isolated from Racomitrium japonicum Moss.</title>
        <authorList>
            <person name="Tani A."/>
            <person name="Ogura Y."/>
            <person name="Hayashi T."/>
            <person name="Kimbara K."/>
        </authorList>
    </citation>
    <scope>NUCLEOTIDE SEQUENCE [LARGE SCALE GENOMIC DNA]</scope>
    <source>
        <strain evidence="1 2">MA-22A</strain>
        <plasmid evidence="2">Plasmid pMaq22A_2p DNA</plasmid>
    </source>
</reference>
<proteinExistence type="predicted"/>
<keyword evidence="1" id="KW-0614">Plasmid</keyword>
<dbReference type="PATRIC" id="fig|270351.10.peg.7092"/>
<sequence length="45" mass="5044">MVAKLRQVDVLVSQGQSVADAIWGIGVTEVTYYRWRKDFGGLKSD</sequence>
<gene>
    <name evidence="1" type="ORF">Maq22A_2p40855</name>
</gene>
<accession>A0A0C6FSB7</accession>
<evidence type="ECO:0000313" key="1">
    <source>
        <dbReference type="EMBL" id="BAQ49957.1"/>
    </source>
</evidence>
<dbReference type="Proteomes" id="UP000061432">
    <property type="component" value="Plasmid pMaq22A_2p"/>
</dbReference>
<evidence type="ECO:0000313" key="2">
    <source>
        <dbReference type="Proteomes" id="UP000061432"/>
    </source>
</evidence>
<name>A0A0C6FSB7_9HYPH</name>
<dbReference type="EMBL" id="AP014706">
    <property type="protein sequence ID" value="BAQ49957.1"/>
    <property type="molecule type" value="Genomic_DNA"/>
</dbReference>
<dbReference type="KEGG" id="maqu:Maq22A_2p40855"/>
<protein>
    <submittedName>
        <fullName evidence="1">Transposase IS3/IS911 family protein</fullName>
    </submittedName>
</protein>
<reference evidence="2" key="2">
    <citation type="submission" date="2015-01" db="EMBL/GenBank/DDBJ databases">
        <title>Complete genome sequence of Methylobacterium aquaticum strain 22A.</title>
        <authorList>
            <person name="Tani A."/>
            <person name="Ogura Y."/>
            <person name="Hayashi T."/>
        </authorList>
    </citation>
    <scope>NUCLEOTIDE SEQUENCE [LARGE SCALE GENOMIC DNA]</scope>
    <source>
        <strain evidence="2">MA-22A</strain>
        <plasmid evidence="2">Plasmid pMaq22A_2p DNA</plasmid>
    </source>
</reference>
<dbReference type="AlphaFoldDB" id="A0A0C6FSB7"/>